<sequence length="348" mass="38261">MPEHEIIAPVDLTVPGGRLNKHAIGWSRHLWHNTDRIGRGLYGWGRNKRWEYWGIVTPTHIIGITVSSLDYASLNQLWVLDRTTLMPIDETVITPLSGAVTLPGTLRAGPTTARTKTLTIDIDEVGGGTNIRAVTPRVSLDLVALRPAHHEALGVVVPWSYRLFQYTVKDVALRVRGSVTVDGVDYDVSAADSWAVLDHGRGRWPYRMTWNWGAGSGVVDGQTIGLQLGGKWTDGSGSTENALVVDGRLHKISEELEWDYDPTDFLSPWAIRGDGVNVIFTPFYDRVASSNAYVISSNTHQCFGHYSGTVTVTDTGADTHNDGDSDVEPIVVSVDGLVGWAEHVQNRW</sequence>
<organism evidence="1 2">
    <name type="scientific">Leifsonia kafniensis</name>
    <dbReference type="NCBI Taxonomy" id="475957"/>
    <lineage>
        <taxon>Bacteria</taxon>
        <taxon>Bacillati</taxon>
        <taxon>Actinomycetota</taxon>
        <taxon>Actinomycetes</taxon>
        <taxon>Micrococcales</taxon>
        <taxon>Microbacteriaceae</taxon>
        <taxon>Leifsonia</taxon>
    </lineage>
</organism>
<dbReference type="Pfam" id="PF10974">
    <property type="entry name" value="DUF2804"/>
    <property type="match status" value="1"/>
</dbReference>
<dbReference type="InterPro" id="IPR021243">
    <property type="entry name" value="DUF2804"/>
</dbReference>
<dbReference type="PANTHER" id="PTHR35868">
    <property type="entry name" value="DUF2804 DOMAIN-CONTAINING PROTEIN-RELATED"/>
    <property type="match status" value="1"/>
</dbReference>
<dbReference type="PANTHER" id="PTHR35868:SF3">
    <property type="entry name" value="DUF2804 DOMAIN-CONTAINING PROTEIN"/>
    <property type="match status" value="1"/>
</dbReference>
<protein>
    <submittedName>
        <fullName evidence="1">DUF2804 domain-containing protein</fullName>
    </submittedName>
</protein>
<keyword evidence="2" id="KW-1185">Reference proteome</keyword>
<accession>A0ABP7L2F6</accession>
<evidence type="ECO:0000313" key="1">
    <source>
        <dbReference type="EMBL" id="GAA3890862.1"/>
    </source>
</evidence>
<comment type="caution">
    <text evidence="1">The sequence shown here is derived from an EMBL/GenBank/DDBJ whole genome shotgun (WGS) entry which is preliminary data.</text>
</comment>
<proteinExistence type="predicted"/>
<dbReference type="EMBL" id="BAABCN010000015">
    <property type="protein sequence ID" value="GAA3890862.1"/>
    <property type="molecule type" value="Genomic_DNA"/>
</dbReference>
<evidence type="ECO:0000313" key="2">
    <source>
        <dbReference type="Proteomes" id="UP001501803"/>
    </source>
</evidence>
<name>A0ABP7L2F6_9MICO</name>
<gene>
    <name evidence="1" type="ORF">GCM10022381_35970</name>
</gene>
<dbReference type="Proteomes" id="UP001501803">
    <property type="component" value="Unassembled WGS sequence"/>
</dbReference>
<reference evidence="2" key="1">
    <citation type="journal article" date="2019" name="Int. J. Syst. Evol. Microbiol.">
        <title>The Global Catalogue of Microorganisms (GCM) 10K type strain sequencing project: providing services to taxonomists for standard genome sequencing and annotation.</title>
        <authorList>
            <consortium name="The Broad Institute Genomics Platform"/>
            <consortium name="The Broad Institute Genome Sequencing Center for Infectious Disease"/>
            <person name="Wu L."/>
            <person name="Ma J."/>
        </authorList>
    </citation>
    <scope>NUCLEOTIDE SEQUENCE [LARGE SCALE GENOMIC DNA]</scope>
    <source>
        <strain evidence="2">JCM 17021</strain>
    </source>
</reference>